<dbReference type="RefSeq" id="WP_058475402.1">
    <property type="nucleotide sequence ID" value="NZ_CAAAIL010000020.1"/>
</dbReference>
<protein>
    <submittedName>
        <fullName evidence="2">Uncharacterized protein</fullName>
    </submittedName>
</protein>
<gene>
    <name evidence="1" type="ORF">Lqua_3289</name>
    <name evidence="2" type="ORF">NCTC12376_02089</name>
</gene>
<dbReference type="EMBL" id="UGOW01000001">
    <property type="protein sequence ID" value="STY18271.1"/>
    <property type="molecule type" value="Genomic_DNA"/>
</dbReference>
<dbReference type="Proteomes" id="UP000054639">
    <property type="component" value="Unassembled WGS sequence"/>
</dbReference>
<organism evidence="2 4">
    <name type="scientific">Legionella quateirensis</name>
    <dbReference type="NCBI Taxonomy" id="45072"/>
    <lineage>
        <taxon>Bacteria</taxon>
        <taxon>Pseudomonadati</taxon>
        <taxon>Pseudomonadota</taxon>
        <taxon>Gammaproteobacteria</taxon>
        <taxon>Legionellales</taxon>
        <taxon>Legionellaceae</taxon>
        <taxon>Legionella</taxon>
    </lineage>
</organism>
<dbReference type="EMBL" id="LNYR01000048">
    <property type="protein sequence ID" value="KTD43388.1"/>
    <property type="molecule type" value="Genomic_DNA"/>
</dbReference>
<dbReference type="AlphaFoldDB" id="A0A378KXE2"/>
<dbReference type="OrthoDB" id="9924123at2"/>
<proteinExistence type="predicted"/>
<evidence type="ECO:0000313" key="2">
    <source>
        <dbReference type="EMBL" id="STY18271.1"/>
    </source>
</evidence>
<dbReference type="STRING" id="45072.Lqua_3289"/>
<sequence>MYKPIIHTSKIDKTYPATTVQYSVINKIHPIDFKGIIGIYVCNSQLSIYIETKNKINAYKINPDKNKVGQWDTDILHRNSDTADKFELLRETSEYYTELIEPLINLELFKEIMNQETLVGFSTLKDINDTIQLALSVLNTHITFDSKILIQKSLCQ</sequence>
<name>A0A378KXE2_9GAMM</name>
<reference evidence="1 3" key="1">
    <citation type="submission" date="2015-11" db="EMBL/GenBank/DDBJ databases">
        <title>Genomic analysis of 38 Legionella species identifies large and diverse effector repertoires.</title>
        <authorList>
            <person name="Burstein D."/>
            <person name="Amaro F."/>
            <person name="Zusman T."/>
            <person name="Lifshitz Z."/>
            <person name="Cohen O."/>
            <person name="Gilbert J.A."/>
            <person name="Pupko T."/>
            <person name="Shuman H.A."/>
            <person name="Segal G."/>
        </authorList>
    </citation>
    <scope>NUCLEOTIDE SEQUENCE [LARGE SCALE GENOMIC DNA]</scope>
    <source>
        <strain evidence="1 3">ATCC 49507</strain>
    </source>
</reference>
<reference evidence="2 4" key="2">
    <citation type="submission" date="2018-06" db="EMBL/GenBank/DDBJ databases">
        <authorList>
            <consortium name="Pathogen Informatics"/>
            <person name="Doyle S."/>
        </authorList>
    </citation>
    <scope>NUCLEOTIDE SEQUENCE [LARGE SCALE GENOMIC DNA]</scope>
    <source>
        <strain evidence="2 4">NCTC12376</strain>
    </source>
</reference>
<accession>A0A378KXE2</accession>
<evidence type="ECO:0000313" key="3">
    <source>
        <dbReference type="Proteomes" id="UP000054639"/>
    </source>
</evidence>
<evidence type="ECO:0000313" key="4">
    <source>
        <dbReference type="Proteomes" id="UP000254230"/>
    </source>
</evidence>
<evidence type="ECO:0000313" key="1">
    <source>
        <dbReference type="EMBL" id="KTD43388.1"/>
    </source>
</evidence>
<dbReference type="Proteomes" id="UP000254230">
    <property type="component" value="Unassembled WGS sequence"/>
</dbReference>
<keyword evidence="3" id="KW-1185">Reference proteome</keyword>